<keyword evidence="6 8" id="KW-0030">Aminoacyl-tRNA synthetase</keyword>
<dbReference type="Gene3D" id="3.40.50.620">
    <property type="entry name" value="HUPs"/>
    <property type="match status" value="1"/>
</dbReference>
<dbReference type="InterPro" id="IPR024088">
    <property type="entry name" value="Tyr-tRNA-ligase_bac-type"/>
</dbReference>
<keyword evidence="11" id="KW-1185">Reference proteome</keyword>
<dbReference type="EMBL" id="ML995488">
    <property type="protein sequence ID" value="KAF2140820.1"/>
    <property type="molecule type" value="Genomic_DNA"/>
</dbReference>
<evidence type="ECO:0000256" key="6">
    <source>
        <dbReference type="ARBA" id="ARBA00023146"/>
    </source>
</evidence>
<dbReference type="OrthoDB" id="337870at2759"/>
<protein>
    <recommendedName>
        <fullName evidence="8">Tyrosine--tRNA ligase</fullName>
        <ecNumber evidence="8">6.1.1.1</ecNumber>
    </recommendedName>
    <alternativeName>
        <fullName evidence="8">Tyrosyl-tRNA synthetase</fullName>
    </alternativeName>
</protein>
<comment type="catalytic activity">
    <reaction evidence="7 8">
        <text>tRNA(Tyr) + L-tyrosine + ATP = L-tyrosyl-tRNA(Tyr) + AMP + diphosphate + H(+)</text>
        <dbReference type="Rhea" id="RHEA:10220"/>
        <dbReference type="Rhea" id="RHEA-COMP:9706"/>
        <dbReference type="Rhea" id="RHEA-COMP:9707"/>
        <dbReference type="ChEBI" id="CHEBI:15378"/>
        <dbReference type="ChEBI" id="CHEBI:30616"/>
        <dbReference type="ChEBI" id="CHEBI:33019"/>
        <dbReference type="ChEBI" id="CHEBI:58315"/>
        <dbReference type="ChEBI" id="CHEBI:78442"/>
        <dbReference type="ChEBI" id="CHEBI:78536"/>
        <dbReference type="ChEBI" id="CHEBI:456215"/>
        <dbReference type="EC" id="6.1.1.1"/>
    </reaction>
</comment>
<evidence type="ECO:0000256" key="2">
    <source>
        <dbReference type="ARBA" id="ARBA00022598"/>
    </source>
</evidence>
<dbReference type="InterPro" id="IPR001412">
    <property type="entry name" value="aa-tRNA-synth_I_CS"/>
</dbReference>
<sequence>MAPLTLLRNALRPGQYALRQCPLRRVLPRTVRRSITQGTIRKRIEAEWEWKEQAKQIRKGEKQSFLSFLEERGYIKQIAGGRDILDRAMTDKRLGAYVGIDPTAPSMHVGHILPFMVIFWMYLHGFHAITLLGGATAKVGDPTDRLQARDLGNSATRKANMAAMHFQIKKIWASVEVQGRKHGFQRQWSWRRALVNNNVWHQKLTVIEFLKVLASGIPLGPLLSRDTVKNRQKKGNGMSFAEFTYPLLQAWDWWHMFSHNRITIQVGGSDQFGNIVAGIDAINYVRRTVLEPLVQEQVLPPTPDKEYMWAPYGITVPLLTTPSGEKFGKSAGNAIWLDKEMTSSYDLYGFWMKTPDSEVERYLKLFTFLPLSTIKSTVQEHMKDPSQRVAQHLLAEEFVELVHGQQSAREAAAQHKAFFLGRATKNNDATAGNVPIAWDNAPSTRVKLPESLVYGQTWSSILWSAGLVASKAEANRLIQAQGAYVGSRPGQVGGMGDEVKFTPIKAPHQGDAVQYIFDEKHLLLRIGKWKIKFVEIISDEEFREKGLEVPGWQTKAEGAKAGGAKNQ</sequence>
<comment type="similarity">
    <text evidence="1 8">Belongs to the class-I aminoacyl-tRNA synthetase family.</text>
</comment>
<evidence type="ECO:0000256" key="4">
    <source>
        <dbReference type="ARBA" id="ARBA00022840"/>
    </source>
</evidence>
<dbReference type="Gene3D" id="3.10.290.10">
    <property type="entry name" value="RNA-binding S4 domain"/>
    <property type="match status" value="1"/>
</dbReference>
<name>A0A6A6B9S3_9PEZI</name>
<organism evidence="10 11">
    <name type="scientific">Aplosporella prunicola CBS 121167</name>
    <dbReference type="NCBI Taxonomy" id="1176127"/>
    <lineage>
        <taxon>Eukaryota</taxon>
        <taxon>Fungi</taxon>
        <taxon>Dikarya</taxon>
        <taxon>Ascomycota</taxon>
        <taxon>Pezizomycotina</taxon>
        <taxon>Dothideomycetes</taxon>
        <taxon>Dothideomycetes incertae sedis</taxon>
        <taxon>Botryosphaeriales</taxon>
        <taxon>Aplosporellaceae</taxon>
        <taxon>Aplosporella</taxon>
    </lineage>
</organism>
<evidence type="ECO:0000256" key="5">
    <source>
        <dbReference type="ARBA" id="ARBA00022917"/>
    </source>
</evidence>
<evidence type="ECO:0000256" key="1">
    <source>
        <dbReference type="ARBA" id="ARBA00005594"/>
    </source>
</evidence>
<proteinExistence type="inferred from homology"/>
<dbReference type="GeneID" id="54295717"/>
<dbReference type="GO" id="GO:0004831">
    <property type="term" value="F:tyrosine-tRNA ligase activity"/>
    <property type="evidence" value="ECO:0007669"/>
    <property type="project" value="UniProtKB-EC"/>
</dbReference>
<keyword evidence="5 8" id="KW-0648">Protein biosynthesis</keyword>
<dbReference type="FunFam" id="1.10.240.10:FF:000001">
    <property type="entry name" value="Tyrosine--tRNA ligase"/>
    <property type="match status" value="1"/>
</dbReference>
<dbReference type="Pfam" id="PF16714">
    <property type="entry name" value="TyrRSs_C"/>
    <property type="match status" value="1"/>
</dbReference>
<evidence type="ECO:0000256" key="7">
    <source>
        <dbReference type="ARBA" id="ARBA00048248"/>
    </source>
</evidence>
<dbReference type="EC" id="6.1.1.1" evidence="8"/>
<dbReference type="Pfam" id="PF00579">
    <property type="entry name" value="tRNA-synt_1b"/>
    <property type="match status" value="1"/>
</dbReference>
<evidence type="ECO:0000256" key="8">
    <source>
        <dbReference type="RuleBase" id="RU361234"/>
    </source>
</evidence>
<keyword evidence="2 8" id="KW-0436">Ligase</keyword>
<dbReference type="GO" id="GO:0005739">
    <property type="term" value="C:mitochondrion"/>
    <property type="evidence" value="ECO:0007669"/>
    <property type="project" value="TreeGrafter"/>
</dbReference>
<dbReference type="GO" id="GO:0006437">
    <property type="term" value="P:tyrosyl-tRNA aminoacylation"/>
    <property type="evidence" value="ECO:0007669"/>
    <property type="project" value="InterPro"/>
</dbReference>
<dbReference type="CDD" id="cd00805">
    <property type="entry name" value="TyrRS_core"/>
    <property type="match status" value="1"/>
</dbReference>
<evidence type="ECO:0000256" key="3">
    <source>
        <dbReference type="ARBA" id="ARBA00022741"/>
    </source>
</evidence>
<dbReference type="PANTHER" id="PTHR11766">
    <property type="entry name" value="TYROSYL-TRNA SYNTHETASE"/>
    <property type="match status" value="1"/>
</dbReference>
<dbReference type="GO" id="GO:0005524">
    <property type="term" value="F:ATP binding"/>
    <property type="evidence" value="ECO:0007669"/>
    <property type="project" value="UniProtKB-KW"/>
</dbReference>
<dbReference type="PANTHER" id="PTHR11766:SF0">
    <property type="entry name" value="TYROSINE--TRNA LIGASE, MITOCHONDRIAL"/>
    <property type="match status" value="1"/>
</dbReference>
<dbReference type="PRINTS" id="PR01040">
    <property type="entry name" value="TRNASYNTHTYR"/>
</dbReference>
<dbReference type="Proteomes" id="UP000799438">
    <property type="component" value="Unassembled WGS sequence"/>
</dbReference>
<dbReference type="RefSeq" id="XP_033396533.1">
    <property type="nucleotide sequence ID" value="XM_033538221.1"/>
</dbReference>
<dbReference type="InterPro" id="IPR002305">
    <property type="entry name" value="aa-tRNA-synth_Ic"/>
</dbReference>
<reference evidence="10" key="1">
    <citation type="journal article" date="2020" name="Stud. Mycol.">
        <title>101 Dothideomycetes genomes: a test case for predicting lifestyles and emergence of pathogens.</title>
        <authorList>
            <person name="Haridas S."/>
            <person name="Albert R."/>
            <person name="Binder M."/>
            <person name="Bloem J."/>
            <person name="Labutti K."/>
            <person name="Salamov A."/>
            <person name="Andreopoulos B."/>
            <person name="Baker S."/>
            <person name="Barry K."/>
            <person name="Bills G."/>
            <person name="Bluhm B."/>
            <person name="Cannon C."/>
            <person name="Castanera R."/>
            <person name="Culley D."/>
            <person name="Daum C."/>
            <person name="Ezra D."/>
            <person name="Gonzalez J."/>
            <person name="Henrissat B."/>
            <person name="Kuo A."/>
            <person name="Liang C."/>
            <person name="Lipzen A."/>
            <person name="Lutzoni F."/>
            <person name="Magnuson J."/>
            <person name="Mondo S."/>
            <person name="Nolan M."/>
            <person name="Ohm R."/>
            <person name="Pangilinan J."/>
            <person name="Park H.-J."/>
            <person name="Ramirez L."/>
            <person name="Alfaro M."/>
            <person name="Sun H."/>
            <person name="Tritt A."/>
            <person name="Yoshinaga Y."/>
            <person name="Zwiers L.-H."/>
            <person name="Turgeon B."/>
            <person name="Goodwin S."/>
            <person name="Spatafora J."/>
            <person name="Crous P."/>
            <person name="Grigoriev I."/>
        </authorList>
    </citation>
    <scope>NUCLEOTIDE SEQUENCE</scope>
    <source>
        <strain evidence="10">CBS 121167</strain>
    </source>
</reference>
<dbReference type="InterPro" id="IPR002307">
    <property type="entry name" value="Tyr-tRNA-ligase"/>
</dbReference>
<dbReference type="PROSITE" id="PS00178">
    <property type="entry name" value="AA_TRNA_LIGASE_I"/>
    <property type="match status" value="1"/>
</dbReference>
<keyword evidence="4 8" id="KW-0067">ATP-binding</keyword>
<dbReference type="InterPro" id="IPR014729">
    <property type="entry name" value="Rossmann-like_a/b/a_fold"/>
</dbReference>
<dbReference type="Gene3D" id="1.10.240.10">
    <property type="entry name" value="Tyrosyl-Transfer RNA Synthetase"/>
    <property type="match status" value="1"/>
</dbReference>
<accession>A0A6A6B9S3</accession>
<dbReference type="GO" id="GO:0005829">
    <property type="term" value="C:cytosol"/>
    <property type="evidence" value="ECO:0007669"/>
    <property type="project" value="TreeGrafter"/>
</dbReference>
<dbReference type="InterPro" id="IPR032005">
    <property type="entry name" value="TyrRSs_C"/>
</dbReference>
<dbReference type="GO" id="GO:0003723">
    <property type="term" value="F:RNA binding"/>
    <property type="evidence" value="ECO:0007669"/>
    <property type="project" value="InterPro"/>
</dbReference>
<dbReference type="AlphaFoldDB" id="A0A6A6B9S3"/>
<evidence type="ECO:0000313" key="10">
    <source>
        <dbReference type="EMBL" id="KAF2140820.1"/>
    </source>
</evidence>
<feature type="domain" description="Tyrosyl-tRNA synthetase C-terminal" evidence="9">
    <location>
        <begin position="438"/>
        <end position="553"/>
    </location>
</feature>
<gene>
    <name evidence="10" type="ORF">K452DRAFT_251551</name>
</gene>
<evidence type="ECO:0000259" key="9">
    <source>
        <dbReference type="Pfam" id="PF16714"/>
    </source>
</evidence>
<dbReference type="InterPro" id="IPR036986">
    <property type="entry name" value="S4_RNA-bd_sf"/>
</dbReference>
<dbReference type="NCBIfam" id="TIGR00234">
    <property type="entry name" value="tyrS"/>
    <property type="match status" value="1"/>
</dbReference>
<evidence type="ECO:0000313" key="11">
    <source>
        <dbReference type="Proteomes" id="UP000799438"/>
    </source>
</evidence>
<keyword evidence="3 8" id="KW-0547">Nucleotide-binding</keyword>
<dbReference type="FunFam" id="3.40.50.620:FF:000227">
    <property type="entry name" value="Tyrosine--tRNA ligase"/>
    <property type="match status" value="1"/>
</dbReference>
<dbReference type="SUPFAM" id="SSF52374">
    <property type="entry name" value="Nucleotidylyl transferase"/>
    <property type="match status" value="1"/>
</dbReference>